<dbReference type="OrthoDB" id="10248838at2759"/>
<dbReference type="Proteomes" id="UP000078561">
    <property type="component" value="Unassembled WGS sequence"/>
</dbReference>
<dbReference type="SUPFAM" id="SSF141678">
    <property type="entry name" value="MAL13P1.257-like"/>
    <property type="match status" value="1"/>
</dbReference>
<comment type="similarity">
    <text evidence="1">Belongs to the UPF0587 family.</text>
</comment>
<accession>A0A163JJR2</accession>
<dbReference type="InterPro" id="IPR008584">
    <property type="entry name" value="CXXC_Zn-binding_euk"/>
</dbReference>
<dbReference type="STRING" id="4829.A0A163JJR2"/>
<name>A0A163JJR2_ABSGL</name>
<dbReference type="OMA" id="TAHFVWR"/>
<gene>
    <name evidence="4" type="primary">ABSGL_05477.1 scaffold 7169</name>
</gene>
<evidence type="ECO:0000256" key="3">
    <source>
        <dbReference type="ARBA" id="ARBA00022833"/>
    </source>
</evidence>
<dbReference type="GO" id="GO:0008270">
    <property type="term" value="F:zinc ion binding"/>
    <property type="evidence" value="ECO:0007669"/>
    <property type="project" value="TreeGrafter"/>
</dbReference>
<protein>
    <recommendedName>
        <fullName evidence="6">DUF866 domain-containing protein</fullName>
    </recommendedName>
</protein>
<organism evidence="4">
    <name type="scientific">Absidia glauca</name>
    <name type="common">Pin mould</name>
    <dbReference type="NCBI Taxonomy" id="4829"/>
    <lineage>
        <taxon>Eukaryota</taxon>
        <taxon>Fungi</taxon>
        <taxon>Fungi incertae sedis</taxon>
        <taxon>Mucoromycota</taxon>
        <taxon>Mucoromycotina</taxon>
        <taxon>Mucoromycetes</taxon>
        <taxon>Mucorales</taxon>
        <taxon>Cunninghamellaceae</taxon>
        <taxon>Absidia</taxon>
    </lineage>
</organism>
<keyword evidence="5" id="KW-1185">Reference proteome</keyword>
<evidence type="ECO:0000313" key="4">
    <source>
        <dbReference type="EMBL" id="SAL99823.1"/>
    </source>
</evidence>
<sequence>MKLGLYLKADLENVTDLIPTDDYEWHFKIECGSCHEVDENWISFNRQVKFDTSSKVTSYNTSGKFEKIAVFDVRGLELVDFSPRDVWLAKGSETGTTFDDIDLLEGEWADYDEKAGEPVGIANIEVQFKKEK</sequence>
<keyword evidence="3" id="KW-0862">Zinc</keyword>
<reference evidence="4" key="1">
    <citation type="submission" date="2016-04" db="EMBL/GenBank/DDBJ databases">
        <authorList>
            <person name="Evans L.H."/>
            <person name="Alamgir A."/>
            <person name="Owens N."/>
            <person name="Weber N.D."/>
            <person name="Virtaneva K."/>
            <person name="Barbian K."/>
            <person name="Babar A."/>
            <person name="Rosenke K."/>
        </authorList>
    </citation>
    <scope>NUCLEOTIDE SEQUENCE [LARGE SCALE GENOMIC DNA]</scope>
    <source>
        <strain evidence="4">CBS 101.48</strain>
    </source>
</reference>
<proteinExistence type="inferred from homology"/>
<evidence type="ECO:0000313" key="5">
    <source>
        <dbReference type="Proteomes" id="UP000078561"/>
    </source>
</evidence>
<evidence type="ECO:0000256" key="1">
    <source>
        <dbReference type="ARBA" id="ARBA00007818"/>
    </source>
</evidence>
<evidence type="ECO:0000256" key="2">
    <source>
        <dbReference type="ARBA" id="ARBA00022723"/>
    </source>
</evidence>
<dbReference type="Pfam" id="PF05907">
    <property type="entry name" value="CXXC_Zn-b_euk"/>
    <property type="match status" value="1"/>
</dbReference>
<dbReference type="PANTHER" id="PTHR12857:SF0">
    <property type="entry name" value="CXXC MOTIF CONTAINING ZINC BINDING PROTEIN"/>
    <property type="match status" value="1"/>
</dbReference>
<dbReference type="PANTHER" id="PTHR12857">
    <property type="entry name" value="CXXC MOTIF CONTAINING ZINC BINDING PROTEIN"/>
    <property type="match status" value="1"/>
</dbReference>
<dbReference type="AlphaFoldDB" id="A0A163JJR2"/>
<dbReference type="FunCoup" id="A0A163JJR2">
    <property type="interactions" value="369"/>
</dbReference>
<evidence type="ECO:0008006" key="6">
    <source>
        <dbReference type="Google" id="ProtNLM"/>
    </source>
</evidence>
<keyword evidence="2" id="KW-0479">Metal-binding</keyword>
<dbReference type="EMBL" id="LT553030">
    <property type="protein sequence ID" value="SAL99823.1"/>
    <property type="molecule type" value="Genomic_DNA"/>
</dbReference>
<dbReference type="InParanoid" id="A0A163JJR2"/>